<reference evidence="2" key="1">
    <citation type="submission" date="2024-07" db="EMBL/GenBank/DDBJ databases">
        <title>Two chromosome-level genome assemblies of Korean endemic species Abeliophyllum distichum and Forsythia ovata (Oleaceae).</title>
        <authorList>
            <person name="Jang H."/>
        </authorList>
    </citation>
    <scope>NUCLEOTIDE SEQUENCE [LARGE SCALE GENOMIC DNA]</scope>
</reference>
<name>A0ABD1PA98_9LAMI</name>
<sequence>MSEVHLDVHGRKNVVPAELSMPDVVSTELSMPVLNTELSTAASQVNNLQAEVNQIERPNIELLKESDIRSYDLILGDSVHGGLYTFYEASLENSDGLETLSSCGAFQNNRFSSSIFKCRVARHL</sequence>
<keyword evidence="2" id="KW-1185">Reference proteome</keyword>
<dbReference type="Proteomes" id="UP001604336">
    <property type="component" value="Unassembled WGS sequence"/>
</dbReference>
<comment type="caution">
    <text evidence="1">The sequence shown here is derived from an EMBL/GenBank/DDBJ whole genome shotgun (WGS) entry which is preliminary data.</text>
</comment>
<evidence type="ECO:0000313" key="1">
    <source>
        <dbReference type="EMBL" id="KAL2460782.1"/>
    </source>
</evidence>
<gene>
    <name evidence="1" type="ORF">Adt_44202</name>
</gene>
<dbReference type="EMBL" id="JBFOLK010000014">
    <property type="protein sequence ID" value="KAL2460782.1"/>
    <property type="molecule type" value="Genomic_DNA"/>
</dbReference>
<accession>A0ABD1PA98</accession>
<dbReference type="AlphaFoldDB" id="A0ABD1PA98"/>
<protein>
    <submittedName>
        <fullName evidence="1">Pentatricopeptide repeat-containing protein MRL1</fullName>
    </submittedName>
</protein>
<evidence type="ECO:0000313" key="2">
    <source>
        <dbReference type="Proteomes" id="UP001604336"/>
    </source>
</evidence>
<organism evidence="1 2">
    <name type="scientific">Abeliophyllum distichum</name>
    <dbReference type="NCBI Taxonomy" id="126358"/>
    <lineage>
        <taxon>Eukaryota</taxon>
        <taxon>Viridiplantae</taxon>
        <taxon>Streptophyta</taxon>
        <taxon>Embryophyta</taxon>
        <taxon>Tracheophyta</taxon>
        <taxon>Spermatophyta</taxon>
        <taxon>Magnoliopsida</taxon>
        <taxon>eudicotyledons</taxon>
        <taxon>Gunneridae</taxon>
        <taxon>Pentapetalae</taxon>
        <taxon>asterids</taxon>
        <taxon>lamiids</taxon>
        <taxon>Lamiales</taxon>
        <taxon>Oleaceae</taxon>
        <taxon>Forsythieae</taxon>
        <taxon>Abeliophyllum</taxon>
    </lineage>
</organism>
<proteinExistence type="predicted"/>